<sequence>MANDLILDGLIERGLRAVEDEVVRALQQCVGEIELLPLQHGEALWMADFTRNDMGVHLKGCRVSGAAPFRKAERSVAFSARSCAKNCSLCERLLRR</sequence>
<gene>
    <name evidence="1" type="ORF">ACFFP0_06220</name>
</gene>
<evidence type="ECO:0008006" key="3">
    <source>
        <dbReference type="Google" id="ProtNLM"/>
    </source>
</evidence>
<accession>A0ABV6ACT3</accession>
<protein>
    <recommendedName>
        <fullName evidence="3">Transposase</fullName>
    </recommendedName>
</protein>
<keyword evidence="2" id="KW-1185">Reference proteome</keyword>
<name>A0ABV6ACT3_9HYPH</name>
<proteinExistence type="predicted"/>
<evidence type="ECO:0000313" key="2">
    <source>
        <dbReference type="Proteomes" id="UP001589692"/>
    </source>
</evidence>
<comment type="caution">
    <text evidence="1">The sequence shown here is derived from an EMBL/GenBank/DDBJ whole genome shotgun (WGS) entry which is preliminary data.</text>
</comment>
<dbReference type="Proteomes" id="UP001589692">
    <property type="component" value="Unassembled WGS sequence"/>
</dbReference>
<reference evidence="1 2" key="1">
    <citation type="submission" date="2024-09" db="EMBL/GenBank/DDBJ databases">
        <authorList>
            <person name="Sun Q."/>
            <person name="Mori K."/>
        </authorList>
    </citation>
    <scope>NUCLEOTIDE SEQUENCE [LARGE SCALE GENOMIC DNA]</scope>
    <source>
        <strain evidence="1 2">TBRC 4938</strain>
    </source>
</reference>
<organism evidence="1 2">
    <name type="scientific">Rhizobium puerariae</name>
    <dbReference type="NCBI Taxonomy" id="1585791"/>
    <lineage>
        <taxon>Bacteria</taxon>
        <taxon>Pseudomonadati</taxon>
        <taxon>Pseudomonadota</taxon>
        <taxon>Alphaproteobacteria</taxon>
        <taxon>Hyphomicrobiales</taxon>
        <taxon>Rhizobiaceae</taxon>
        <taxon>Rhizobium/Agrobacterium group</taxon>
        <taxon>Rhizobium</taxon>
    </lineage>
</organism>
<dbReference type="EMBL" id="JBHMAA010000008">
    <property type="protein sequence ID" value="MFB9948437.1"/>
    <property type="molecule type" value="Genomic_DNA"/>
</dbReference>
<evidence type="ECO:0000313" key="1">
    <source>
        <dbReference type="EMBL" id="MFB9948437.1"/>
    </source>
</evidence>
<dbReference type="RefSeq" id="WP_377257712.1">
    <property type="nucleotide sequence ID" value="NZ_JBHMAA010000008.1"/>
</dbReference>